<evidence type="ECO:0000313" key="6">
    <source>
        <dbReference type="EMBL" id="OCX25165.1"/>
    </source>
</evidence>
<reference evidence="6 7" key="1">
    <citation type="submission" date="2016-08" db="EMBL/GenBank/DDBJ databases">
        <title>Whole genome sequence of Mesorhizobium sp. strain UASWS1009 isolated from industrial sewage.</title>
        <authorList>
            <person name="Crovadore J."/>
            <person name="Calmin G."/>
            <person name="Chablais R."/>
            <person name="Cochard B."/>
            <person name="Lefort F."/>
        </authorList>
    </citation>
    <scope>NUCLEOTIDE SEQUENCE [LARGE SCALE GENOMIC DNA]</scope>
    <source>
        <strain evidence="6 7">UASWS1009</strain>
    </source>
</reference>
<dbReference type="SMART" id="SM00382">
    <property type="entry name" value="AAA"/>
    <property type="match status" value="1"/>
</dbReference>
<comment type="similarity">
    <text evidence="1">Belongs to the ABC transporter superfamily.</text>
</comment>
<keyword evidence="4 6" id="KW-0067">ATP-binding</keyword>
<dbReference type="InterPro" id="IPR003439">
    <property type="entry name" value="ABC_transporter-like_ATP-bd"/>
</dbReference>
<keyword evidence="2" id="KW-0813">Transport</keyword>
<dbReference type="CDD" id="cd03293">
    <property type="entry name" value="ABC_NrtD_SsuB_transporters"/>
    <property type="match status" value="1"/>
</dbReference>
<dbReference type="PANTHER" id="PTHR42788">
    <property type="entry name" value="TAURINE IMPORT ATP-BINDING PROTEIN-RELATED"/>
    <property type="match status" value="1"/>
</dbReference>
<evidence type="ECO:0000256" key="2">
    <source>
        <dbReference type="ARBA" id="ARBA00022448"/>
    </source>
</evidence>
<dbReference type="STRING" id="1566387.QV13_00895"/>
<dbReference type="Pfam" id="PF00005">
    <property type="entry name" value="ABC_tran"/>
    <property type="match status" value="1"/>
</dbReference>
<dbReference type="Proteomes" id="UP000094412">
    <property type="component" value="Unassembled WGS sequence"/>
</dbReference>
<gene>
    <name evidence="6" type="ORF">QV13_00895</name>
</gene>
<dbReference type="InterPro" id="IPR027417">
    <property type="entry name" value="P-loop_NTPase"/>
</dbReference>
<evidence type="ECO:0000256" key="4">
    <source>
        <dbReference type="ARBA" id="ARBA00022840"/>
    </source>
</evidence>
<dbReference type="PANTHER" id="PTHR42788:SF13">
    <property type="entry name" value="ALIPHATIC SULFONATES IMPORT ATP-BINDING PROTEIN SSUB"/>
    <property type="match status" value="1"/>
</dbReference>
<evidence type="ECO:0000259" key="5">
    <source>
        <dbReference type="PROSITE" id="PS50893"/>
    </source>
</evidence>
<dbReference type="InterPro" id="IPR017871">
    <property type="entry name" value="ABC_transporter-like_CS"/>
</dbReference>
<dbReference type="AlphaFoldDB" id="A0A1C2EDN0"/>
<sequence length="276" mass="30030">MAANGCLPSCFLGQRSSSVNTPSAALSIGRVGKSFNLNGTHREILRDVSFAVSKGEIVGVLGASGCGKSTLLRLIVGLDKEYSGRIAVSGEETKGPNRNVAMVFQDHRLFPWLTVAGNVGLALEALDLSAREKAGRIRHYVDLVGLSDYIDAYPKQLSGGMAQRAAIARALVSEPNILLMDEPFGALDSLLRLRLQDELLRIWDRNNISIVIVTHDIEEALYLGDRVIILEANPGRIHSVIDVGLDRPRLRDDPHMASLKRQCLELVLEPSARVSS</sequence>
<keyword evidence="3" id="KW-0547">Nucleotide-binding</keyword>
<dbReference type="GO" id="GO:0016887">
    <property type="term" value="F:ATP hydrolysis activity"/>
    <property type="evidence" value="ECO:0007669"/>
    <property type="project" value="InterPro"/>
</dbReference>
<accession>A0A1C2EDN0</accession>
<dbReference type="RefSeq" id="WP_051504893.1">
    <property type="nucleotide sequence ID" value="NZ_MDEO01000018.1"/>
</dbReference>
<comment type="caution">
    <text evidence="6">The sequence shown here is derived from an EMBL/GenBank/DDBJ whole genome shotgun (WGS) entry which is preliminary data.</text>
</comment>
<protein>
    <submittedName>
        <fullName evidence="6">ABC transporter ATP-binding protein</fullName>
    </submittedName>
</protein>
<evidence type="ECO:0000313" key="7">
    <source>
        <dbReference type="Proteomes" id="UP000094412"/>
    </source>
</evidence>
<evidence type="ECO:0000256" key="1">
    <source>
        <dbReference type="ARBA" id="ARBA00005417"/>
    </source>
</evidence>
<dbReference type="EMBL" id="MDEO01000018">
    <property type="protein sequence ID" value="OCX25165.1"/>
    <property type="molecule type" value="Genomic_DNA"/>
</dbReference>
<feature type="domain" description="ABC transporter" evidence="5">
    <location>
        <begin position="26"/>
        <end position="257"/>
    </location>
</feature>
<name>A0A1C2EDN0_9HYPH</name>
<dbReference type="SUPFAM" id="SSF52540">
    <property type="entry name" value="P-loop containing nucleoside triphosphate hydrolases"/>
    <property type="match status" value="1"/>
</dbReference>
<dbReference type="InterPro" id="IPR003593">
    <property type="entry name" value="AAA+_ATPase"/>
</dbReference>
<organism evidence="6 7">
    <name type="scientific">Mesorhizobium hungaricum</name>
    <dbReference type="NCBI Taxonomy" id="1566387"/>
    <lineage>
        <taxon>Bacteria</taxon>
        <taxon>Pseudomonadati</taxon>
        <taxon>Pseudomonadota</taxon>
        <taxon>Alphaproteobacteria</taxon>
        <taxon>Hyphomicrobiales</taxon>
        <taxon>Phyllobacteriaceae</taxon>
        <taxon>Mesorhizobium</taxon>
    </lineage>
</organism>
<proteinExistence type="inferred from homology"/>
<dbReference type="PROSITE" id="PS50893">
    <property type="entry name" value="ABC_TRANSPORTER_2"/>
    <property type="match status" value="1"/>
</dbReference>
<keyword evidence="7" id="KW-1185">Reference proteome</keyword>
<dbReference type="InterPro" id="IPR050166">
    <property type="entry name" value="ABC_transporter_ATP-bind"/>
</dbReference>
<dbReference type="OrthoDB" id="9807242at2"/>
<dbReference type="Gene3D" id="3.40.50.300">
    <property type="entry name" value="P-loop containing nucleotide triphosphate hydrolases"/>
    <property type="match status" value="1"/>
</dbReference>
<dbReference type="PROSITE" id="PS00211">
    <property type="entry name" value="ABC_TRANSPORTER_1"/>
    <property type="match status" value="1"/>
</dbReference>
<dbReference type="GO" id="GO:0005524">
    <property type="term" value="F:ATP binding"/>
    <property type="evidence" value="ECO:0007669"/>
    <property type="project" value="UniProtKB-KW"/>
</dbReference>
<evidence type="ECO:0000256" key="3">
    <source>
        <dbReference type="ARBA" id="ARBA00022741"/>
    </source>
</evidence>